<dbReference type="SMART" id="SM00346">
    <property type="entry name" value="HTH_ICLR"/>
    <property type="match status" value="1"/>
</dbReference>
<feature type="domain" description="HTH iclR-type" evidence="4">
    <location>
        <begin position="7"/>
        <end position="69"/>
    </location>
</feature>
<dbReference type="Gene3D" id="1.10.10.10">
    <property type="entry name" value="Winged helix-like DNA-binding domain superfamily/Winged helix DNA-binding domain"/>
    <property type="match status" value="1"/>
</dbReference>
<evidence type="ECO:0000256" key="2">
    <source>
        <dbReference type="ARBA" id="ARBA00023125"/>
    </source>
</evidence>
<keyword evidence="2" id="KW-0238">DNA-binding</keyword>
<dbReference type="InterPro" id="IPR029016">
    <property type="entry name" value="GAF-like_dom_sf"/>
</dbReference>
<sequence length="270" mass="29417">MANDYRVPVIDRMMQIIGYLESRPHGDTLANITRRLGIPKTTAYRILNTLMTYRLVEHDAGLGVYRLGLGLLRIAGAVIQSLDLFSVSRPIMEQLSARLRESCKLSVRDGDGALVVAVVQTPRSYGVSSQVGSRFPLHAGAASKVILAHMPESELQQLVERGLRAYTSQTITDPSKLRQVLADVRRQGWAEDVGEYVEGVRAVAAPVYDAFGRLVAALSVPFLASATPERVLEIRQAVIGAANQISVELGIRGQQTEAGRRWGGVGPPVY</sequence>
<dbReference type="PANTHER" id="PTHR30136">
    <property type="entry name" value="HELIX-TURN-HELIX TRANSCRIPTIONAL REGULATOR, ICLR FAMILY"/>
    <property type="match status" value="1"/>
</dbReference>
<feature type="domain" description="IclR-ED" evidence="5">
    <location>
        <begin position="70"/>
        <end position="251"/>
    </location>
</feature>
<dbReference type="RefSeq" id="WP_324668869.1">
    <property type="nucleotide sequence ID" value="NZ_CP141614.1"/>
</dbReference>
<evidence type="ECO:0000256" key="1">
    <source>
        <dbReference type="ARBA" id="ARBA00023015"/>
    </source>
</evidence>
<evidence type="ECO:0000313" key="6">
    <source>
        <dbReference type="EMBL" id="WRP14525.1"/>
    </source>
</evidence>
<dbReference type="InterPro" id="IPR036390">
    <property type="entry name" value="WH_DNA-bd_sf"/>
</dbReference>
<dbReference type="PROSITE" id="PS51078">
    <property type="entry name" value="ICLR_ED"/>
    <property type="match status" value="1"/>
</dbReference>
<proteinExistence type="predicted"/>
<dbReference type="Pfam" id="PF01614">
    <property type="entry name" value="IclR_C"/>
    <property type="match status" value="1"/>
</dbReference>
<dbReference type="SUPFAM" id="SSF55781">
    <property type="entry name" value="GAF domain-like"/>
    <property type="match status" value="1"/>
</dbReference>
<dbReference type="PROSITE" id="PS51077">
    <property type="entry name" value="HTH_ICLR"/>
    <property type="match status" value="1"/>
</dbReference>
<keyword evidence="1" id="KW-0805">Transcription regulation</keyword>
<accession>A0ABZ1BPR0</accession>
<dbReference type="EMBL" id="CP141614">
    <property type="protein sequence ID" value="WRP14525.1"/>
    <property type="molecule type" value="Genomic_DNA"/>
</dbReference>
<evidence type="ECO:0000256" key="3">
    <source>
        <dbReference type="ARBA" id="ARBA00023163"/>
    </source>
</evidence>
<dbReference type="SUPFAM" id="SSF46785">
    <property type="entry name" value="Winged helix' DNA-binding domain"/>
    <property type="match status" value="1"/>
</dbReference>
<dbReference type="PANTHER" id="PTHR30136:SF35">
    <property type="entry name" value="HTH-TYPE TRANSCRIPTIONAL REGULATOR RV1719"/>
    <property type="match status" value="1"/>
</dbReference>
<gene>
    <name evidence="6" type="ORF">VLY81_14080</name>
</gene>
<dbReference type="Proteomes" id="UP001333102">
    <property type="component" value="Chromosome"/>
</dbReference>
<evidence type="ECO:0000259" key="4">
    <source>
        <dbReference type="PROSITE" id="PS51077"/>
    </source>
</evidence>
<reference evidence="7" key="1">
    <citation type="submission" date="2023-12" db="EMBL/GenBank/DDBJ databases">
        <title>Novel isolates from deep terrestrial aquifers shed light on the physiology and ecology of the class Limnochordia.</title>
        <authorList>
            <person name="Karnachuk O.V."/>
            <person name="Lukina A.P."/>
            <person name="Avakyan M.R."/>
            <person name="Kadnikov V."/>
            <person name="Begmatov S."/>
            <person name="Beletsky A.V."/>
            <person name="Mardanov A.V."/>
            <person name="Ravin N.V."/>
        </authorList>
    </citation>
    <scope>NUCLEOTIDE SEQUENCE [LARGE SCALE GENOMIC DNA]</scope>
    <source>
        <strain evidence="7">LN</strain>
    </source>
</reference>
<name>A0ABZ1BPR0_9FIRM</name>
<organism evidence="6 7">
    <name type="scientific">Geochorda subterranea</name>
    <dbReference type="NCBI Taxonomy" id="3109564"/>
    <lineage>
        <taxon>Bacteria</taxon>
        <taxon>Bacillati</taxon>
        <taxon>Bacillota</taxon>
        <taxon>Limnochordia</taxon>
        <taxon>Limnochordales</taxon>
        <taxon>Geochordaceae</taxon>
        <taxon>Geochorda</taxon>
    </lineage>
</organism>
<dbReference type="InterPro" id="IPR014757">
    <property type="entry name" value="Tscrpt_reg_IclR_C"/>
</dbReference>
<evidence type="ECO:0000259" key="5">
    <source>
        <dbReference type="PROSITE" id="PS51078"/>
    </source>
</evidence>
<dbReference type="InterPro" id="IPR005471">
    <property type="entry name" value="Tscrpt_reg_IclR_N"/>
</dbReference>
<keyword evidence="7" id="KW-1185">Reference proteome</keyword>
<dbReference type="InterPro" id="IPR050707">
    <property type="entry name" value="HTH_MetabolicPath_Reg"/>
</dbReference>
<evidence type="ECO:0000313" key="7">
    <source>
        <dbReference type="Proteomes" id="UP001333102"/>
    </source>
</evidence>
<dbReference type="Gene3D" id="3.30.450.40">
    <property type="match status" value="1"/>
</dbReference>
<dbReference type="Pfam" id="PF09339">
    <property type="entry name" value="HTH_IclR"/>
    <property type="match status" value="1"/>
</dbReference>
<dbReference type="InterPro" id="IPR036388">
    <property type="entry name" value="WH-like_DNA-bd_sf"/>
</dbReference>
<keyword evidence="3" id="KW-0804">Transcription</keyword>
<protein>
    <submittedName>
        <fullName evidence="6">IclR family transcriptional regulator</fullName>
    </submittedName>
</protein>